<name>A0AAX3P1R6_AERHY</name>
<dbReference type="Proteomes" id="UP001214666">
    <property type="component" value="Chromosome"/>
</dbReference>
<dbReference type="AlphaFoldDB" id="A0AAX3P1R6"/>
<protein>
    <recommendedName>
        <fullName evidence="3">Acetyltransferase</fullName>
    </recommendedName>
</protein>
<evidence type="ECO:0000313" key="2">
    <source>
        <dbReference type="Proteomes" id="UP001214666"/>
    </source>
</evidence>
<evidence type="ECO:0008006" key="3">
    <source>
        <dbReference type="Google" id="ProtNLM"/>
    </source>
</evidence>
<proteinExistence type="predicted"/>
<dbReference type="EMBL" id="CP118942">
    <property type="protein sequence ID" value="WEE25256.1"/>
    <property type="molecule type" value="Genomic_DNA"/>
</dbReference>
<dbReference type="RefSeq" id="WP_275115609.1">
    <property type="nucleotide sequence ID" value="NZ_CP118942.1"/>
</dbReference>
<sequence>MDLELGVGPINESDWAYLSGGYGLLNWEVGLTKYGNDDWSFDVALKVAPGMNTLDAAILGVYKTETDTLEMHLVESFIRNPQHPLKGRVFEMMVIASYLFIAAVDGTNVRLVDVGPELTTYYRTFGFETDGQDMVQTVSGLAEQFIMIVAGTSDADNME</sequence>
<organism evidence="1 2">
    <name type="scientific">Aeromonas hydrophila</name>
    <dbReference type="NCBI Taxonomy" id="644"/>
    <lineage>
        <taxon>Bacteria</taxon>
        <taxon>Pseudomonadati</taxon>
        <taxon>Pseudomonadota</taxon>
        <taxon>Gammaproteobacteria</taxon>
        <taxon>Aeromonadales</taxon>
        <taxon>Aeromonadaceae</taxon>
        <taxon>Aeromonas</taxon>
    </lineage>
</organism>
<evidence type="ECO:0000313" key="1">
    <source>
        <dbReference type="EMBL" id="WEE25256.1"/>
    </source>
</evidence>
<accession>A0AAX3P1R6</accession>
<reference evidence="1" key="1">
    <citation type="submission" date="2023-02" db="EMBL/GenBank/DDBJ databases">
        <title>The sequence of Aeromonas hydrophila K533.</title>
        <authorList>
            <person name="Luo X."/>
        </authorList>
    </citation>
    <scope>NUCLEOTIDE SEQUENCE</scope>
    <source>
        <strain evidence="1">K533</strain>
    </source>
</reference>
<gene>
    <name evidence="1" type="ORF">PY771_16555</name>
</gene>